<sequence length="450" mass="50620">MLSLVESLETGLVDTRTTSQRDALKKLVGGLQDLPSAQIQTTEGLVRMQKEFLMGYLQAVDGERDPENLLLIFEMNPIVMKHFPVDEVKDDFFEIMSVYFPIDFSPPPGGGTLGVTREALATRLHHCLFASRLFAAHQLLPLLCEKADADWSQGRLDALSLLADILHGRVLNPIGSESVESAEGKSVPLNHVSSYLVLIIPLLEKIAVEKHQLKDFAATTCRILGLRIDPTNDKPMSIDVTVISEKLLHVLSQTVRYTASHRKLTQIFLVHLLNYFGSPLVRDCSDSESIDKQLTRLQPWCKFFRIACQLMDAALEDGHFSVMPSDLDDESMNTFEGMDKLSSQLENLVHQIDVHLSIEDQSATLFVPVSDLICFCPFGLVLRMHMLGLFRARSSTDLEKWAVMVCRLIRFIDEHLDMEQSIALIRCVCLNCSFSINYNLFCPLRVPVNT</sequence>
<keyword evidence="1" id="KW-0206">Cytoskeleton</keyword>
<keyword evidence="1" id="KW-0227">DNA damage</keyword>
<dbReference type="InterPro" id="IPR029240">
    <property type="entry name" value="MMS19_N"/>
</dbReference>
<dbReference type="InterPro" id="IPR039920">
    <property type="entry name" value="MMS19"/>
</dbReference>
<comment type="subunit">
    <text evidence="1">Component of the CIA complex.</text>
</comment>
<evidence type="ECO:0000313" key="3">
    <source>
        <dbReference type="EMBL" id="VDP81226.1"/>
    </source>
</evidence>
<gene>
    <name evidence="3" type="ORF">ECPE_LOCUS7480</name>
</gene>
<organism evidence="5">
    <name type="scientific">Echinostoma caproni</name>
    <dbReference type="NCBI Taxonomy" id="27848"/>
    <lineage>
        <taxon>Eukaryota</taxon>
        <taxon>Metazoa</taxon>
        <taxon>Spiralia</taxon>
        <taxon>Lophotrochozoa</taxon>
        <taxon>Platyhelminthes</taxon>
        <taxon>Trematoda</taxon>
        <taxon>Digenea</taxon>
        <taxon>Plagiorchiida</taxon>
        <taxon>Echinostomata</taxon>
        <taxon>Echinostomatoidea</taxon>
        <taxon>Echinostomatidae</taxon>
        <taxon>Echinostoma</taxon>
    </lineage>
</organism>
<proteinExistence type="inferred from homology"/>
<name>A0A183AKJ5_9TREM</name>
<evidence type="ECO:0000259" key="2">
    <source>
        <dbReference type="Pfam" id="PF14500"/>
    </source>
</evidence>
<comment type="function">
    <text evidence="1">Key component of the cytosolic iron-sulfur protein assembly (CIA) complex, a multiprotein complex that mediates the incorporation of iron-sulfur cluster into apoproteins specifically involved in DNA metabolism and genomic integrity. In the CIA complex, MMS19 acts as an adapter between early-acting CIA components and a subset of cellular target iron-sulfur proteins.</text>
</comment>
<reference evidence="5" key="1">
    <citation type="submission" date="2016-06" db="UniProtKB">
        <authorList>
            <consortium name="WormBaseParasite"/>
        </authorList>
    </citation>
    <scope>IDENTIFICATION</scope>
</reference>
<comment type="subcellular location">
    <subcellularLocation>
        <location evidence="1">Cytoplasm</location>
        <location evidence="1">Cytoskeleton</location>
        <location evidence="1">Spindle</location>
    </subcellularLocation>
    <subcellularLocation>
        <location evidence="1">Nucleus</location>
    </subcellularLocation>
</comment>
<dbReference type="Proteomes" id="UP000272942">
    <property type="component" value="Unassembled WGS sequence"/>
</dbReference>
<dbReference type="PANTHER" id="PTHR12891:SF0">
    <property type="entry name" value="MMS19 NUCLEOTIDE EXCISION REPAIR PROTEIN HOMOLOG"/>
    <property type="match status" value="1"/>
</dbReference>
<dbReference type="AlphaFoldDB" id="A0A183AKJ5"/>
<dbReference type="Pfam" id="PF14500">
    <property type="entry name" value="MMS19_N"/>
    <property type="match status" value="1"/>
</dbReference>
<keyword evidence="1" id="KW-0234">DNA repair</keyword>
<accession>A0A183AKJ5</accession>
<reference evidence="3 4" key="2">
    <citation type="submission" date="2018-11" db="EMBL/GenBank/DDBJ databases">
        <authorList>
            <consortium name="Pathogen Informatics"/>
        </authorList>
    </citation>
    <scope>NUCLEOTIDE SEQUENCE [LARGE SCALE GENOMIC DNA]</scope>
    <source>
        <strain evidence="3 4">Egypt</strain>
    </source>
</reference>
<dbReference type="WBParaSite" id="ECPE_0000749601-mRNA-1">
    <property type="protein sequence ID" value="ECPE_0000749601-mRNA-1"/>
    <property type="gene ID" value="ECPE_0000749601"/>
</dbReference>
<evidence type="ECO:0000313" key="4">
    <source>
        <dbReference type="Proteomes" id="UP000272942"/>
    </source>
</evidence>
<dbReference type="EMBL" id="UZAN01044660">
    <property type="protein sequence ID" value="VDP81226.1"/>
    <property type="molecule type" value="Genomic_DNA"/>
</dbReference>
<dbReference type="GO" id="GO:0006281">
    <property type="term" value="P:DNA repair"/>
    <property type="evidence" value="ECO:0007669"/>
    <property type="project" value="UniProtKB-UniRule"/>
</dbReference>
<evidence type="ECO:0000256" key="1">
    <source>
        <dbReference type="RuleBase" id="RU367072"/>
    </source>
</evidence>
<dbReference type="GO" id="GO:0005634">
    <property type="term" value="C:nucleus"/>
    <property type="evidence" value="ECO:0007669"/>
    <property type="project" value="UniProtKB-SubCell"/>
</dbReference>
<dbReference type="GO" id="GO:0097361">
    <property type="term" value="C:cytosolic [4Fe-4S] assembly targeting complex"/>
    <property type="evidence" value="ECO:0007669"/>
    <property type="project" value="UniProtKB-UniRule"/>
</dbReference>
<feature type="domain" description="MMS19 N-terminal" evidence="2">
    <location>
        <begin position="41"/>
        <end position="165"/>
    </location>
</feature>
<evidence type="ECO:0000313" key="5">
    <source>
        <dbReference type="WBParaSite" id="ECPE_0000749601-mRNA-1"/>
    </source>
</evidence>
<comment type="similarity">
    <text evidence="1">Belongs to the MET18/MMS19 family.</text>
</comment>
<dbReference type="GO" id="GO:0051604">
    <property type="term" value="P:protein maturation"/>
    <property type="evidence" value="ECO:0007669"/>
    <property type="project" value="UniProtKB-UniRule"/>
</dbReference>
<dbReference type="GO" id="GO:0005819">
    <property type="term" value="C:spindle"/>
    <property type="evidence" value="ECO:0007669"/>
    <property type="project" value="UniProtKB-SubCell"/>
</dbReference>
<dbReference type="GO" id="GO:0016226">
    <property type="term" value="P:iron-sulfur cluster assembly"/>
    <property type="evidence" value="ECO:0007669"/>
    <property type="project" value="UniProtKB-UniRule"/>
</dbReference>
<keyword evidence="1" id="KW-0539">Nucleus</keyword>
<protein>
    <recommendedName>
        <fullName evidence="1">MMS19 nucleotide excision repair protein</fullName>
    </recommendedName>
</protein>
<keyword evidence="4" id="KW-1185">Reference proteome</keyword>
<dbReference type="PANTHER" id="PTHR12891">
    <property type="entry name" value="DNA REPAIR/TRANSCRIPTION PROTEIN MET18/MMS19"/>
    <property type="match status" value="1"/>
</dbReference>
<dbReference type="OrthoDB" id="342900at2759"/>
<keyword evidence="1" id="KW-0963">Cytoplasm</keyword>